<evidence type="ECO:0000313" key="4">
    <source>
        <dbReference type="Proteomes" id="UP000239898"/>
    </source>
</evidence>
<evidence type="ECO:0000256" key="1">
    <source>
        <dbReference type="SAM" id="MobiDB-lite"/>
    </source>
</evidence>
<name>A0A2S6ZKL6_9XANT</name>
<comment type="caution">
    <text evidence="3">The sequence shown here is derived from an EMBL/GenBank/DDBJ whole genome shotgun (WGS) entry which is preliminary data.</text>
</comment>
<dbReference type="InterPro" id="IPR011486">
    <property type="entry name" value="BBP2"/>
</dbReference>
<feature type="compositionally biased region" description="Low complexity" evidence="1">
    <location>
        <begin position="71"/>
        <end position="80"/>
    </location>
</feature>
<gene>
    <name evidence="3" type="ORF">XthCFBP4691_02140</name>
</gene>
<feature type="region of interest" description="Disordered" evidence="1">
    <location>
        <begin position="69"/>
        <end position="91"/>
    </location>
</feature>
<dbReference type="RefSeq" id="WP_128418907.1">
    <property type="nucleotide sequence ID" value="NZ_CP049017.1"/>
</dbReference>
<organism evidence="3 4">
    <name type="scientific">Xanthomonas theicola</name>
    <dbReference type="NCBI Taxonomy" id="56464"/>
    <lineage>
        <taxon>Bacteria</taxon>
        <taxon>Pseudomonadati</taxon>
        <taxon>Pseudomonadota</taxon>
        <taxon>Gammaproteobacteria</taxon>
        <taxon>Lysobacterales</taxon>
        <taxon>Lysobacteraceae</taxon>
        <taxon>Xanthomonas</taxon>
    </lineage>
</organism>
<evidence type="ECO:0000256" key="2">
    <source>
        <dbReference type="SAM" id="SignalP"/>
    </source>
</evidence>
<feature type="chain" id="PRO_5015567703" description="Outer membrane beta-barrel protein" evidence="2">
    <location>
        <begin position="23"/>
        <end position="506"/>
    </location>
</feature>
<proteinExistence type="predicted"/>
<dbReference type="Proteomes" id="UP000239898">
    <property type="component" value="Unassembled WGS sequence"/>
</dbReference>
<accession>A0A2S6ZKL6</accession>
<keyword evidence="2" id="KW-0732">Signal</keyword>
<dbReference type="Pfam" id="PF07642">
    <property type="entry name" value="BBP2"/>
    <property type="match status" value="1"/>
</dbReference>
<sequence length="506" mass="56316">MSMKVNPFFVSLALLYAGKAAAVDAAAQAPAAPAPDMMQERAAAALSPASDDCSNGFFSRLVDAYREDAQPADPNAPAAARRGMESPFSSPPFPSAEWQLGAVDYPVGVPNENAQYPVEKALACTRAGQWMKRNRIELYGWINPSANASSSSHTNYPLSYSTRPNRGEFNQALIRLQRIPDTVQTDHVDWGFHLDDLYGYDYHYTTMKGVTSDQLLHHPKPDSALNGKIYGNDPMIAHVDLYIPSVAQGMLITAGRYLSLPDIEAQFSPNNYLMTHSILYTVDAYTNMGILTTTKLNDQWTLQLGVHGGDDSAVWDSTSRLTAQACLRWVSKSNNDMLYPCVESYNRSAQTYNNLQEFVLTWGHRFSPRVHMLTEAYHLYVRDQALATDPSQSHAPTGRPGYALGDAPDFPLGRSTADAVVNYLNIQLDPANMLSIRNEFVDDHDGQRTGFATRYSSHTIGMTHWVSQDLEIRPELRYERAYDFPAYDAGRKNHQAIALIDAILHY</sequence>
<dbReference type="EMBL" id="MIGX01000005">
    <property type="protein sequence ID" value="PPT92807.1"/>
    <property type="molecule type" value="Genomic_DNA"/>
</dbReference>
<reference evidence="3 4" key="1">
    <citation type="submission" date="2016-08" db="EMBL/GenBank/DDBJ databases">
        <title>Evolution of the type three secretion system and type three effector repertoires in Xanthomonas.</title>
        <authorList>
            <person name="Merda D."/>
            <person name="Briand M."/>
            <person name="Bosis E."/>
            <person name="Rousseau C."/>
            <person name="Portier P."/>
            <person name="Jacques M.-A."/>
            <person name="Fischer-Le Saux M."/>
        </authorList>
    </citation>
    <scope>NUCLEOTIDE SEQUENCE [LARGE SCALE GENOMIC DNA]</scope>
    <source>
        <strain evidence="3 4">CFBP 4691</strain>
    </source>
</reference>
<protein>
    <recommendedName>
        <fullName evidence="5">Outer membrane beta-barrel protein</fullName>
    </recommendedName>
</protein>
<keyword evidence="4" id="KW-1185">Reference proteome</keyword>
<dbReference type="OrthoDB" id="7486782at2"/>
<feature type="signal peptide" evidence="2">
    <location>
        <begin position="1"/>
        <end position="22"/>
    </location>
</feature>
<evidence type="ECO:0000313" key="3">
    <source>
        <dbReference type="EMBL" id="PPT92807.1"/>
    </source>
</evidence>
<dbReference type="AlphaFoldDB" id="A0A2S6ZKL6"/>
<evidence type="ECO:0008006" key="5">
    <source>
        <dbReference type="Google" id="ProtNLM"/>
    </source>
</evidence>